<dbReference type="Proteomes" id="UP001295469">
    <property type="component" value="Chromosome C09"/>
</dbReference>
<organism evidence="1">
    <name type="scientific">Brassica napus</name>
    <name type="common">Rape</name>
    <dbReference type="NCBI Taxonomy" id="3708"/>
    <lineage>
        <taxon>Eukaryota</taxon>
        <taxon>Viridiplantae</taxon>
        <taxon>Streptophyta</taxon>
        <taxon>Embryophyta</taxon>
        <taxon>Tracheophyta</taxon>
        <taxon>Spermatophyta</taxon>
        <taxon>Magnoliopsida</taxon>
        <taxon>eudicotyledons</taxon>
        <taxon>Gunneridae</taxon>
        <taxon>Pentapetalae</taxon>
        <taxon>rosids</taxon>
        <taxon>malvids</taxon>
        <taxon>Brassicales</taxon>
        <taxon>Brassicaceae</taxon>
        <taxon>Brassiceae</taxon>
        <taxon>Brassica</taxon>
    </lineage>
</organism>
<gene>
    <name evidence="1" type="ORF">DARMORV10_C09P46680.1</name>
</gene>
<dbReference type="AlphaFoldDB" id="A0A816JCF1"/>
<evidence type="ECO:0000313" key="1">
    <source>
        <dbReference type="EMBL" id="CAF1762382.1"/>
    </source>
</evidence>
<accession>A0A816JCF1</accession>
<sequence length="57" mass="6355">MTSEDPKADEGLTNSVKTYNTTQMAKTWRNEISDTGQANYLAATNTTTQSQIQKQLE</sequence>
<reference evidence="1" key="1">
    <citation type="submission" date="2021-01" db="EMBL/GenBank/DDBJ databases">
        <authorList>
            <consortium name="Genoscope - CEA"/>
            <person name="William W."/>
        </authorList>
    </citation>
    <scope>NUCLEOTIDE SEQUENCE</scope>
</reference>
<dbReference type="EMBL" id="HG994373">
    <property type="protein sequence ID" value="CAF1762382.1"/>
    <property type="molecule type" value="Genomic_DNA"/>
</dbReference>
<proteinExistence type="predicted"/>
<protein>
    <submittedName>
        <fullName evidence="1">(rape) hypothetical protein</fullName>
    </submittedName>
</protein>
<name>A0A816JCF1_BRANA</name>